<evidence type="ECO:0000256" key="6">
    <source>
        <dbReference type="ARBA" id="ARBA00022695"/>
    </source>
</evidence>
<comment type="similarity">
    <text evidence="1 17">Belongs to the DNA polymerase type-A family.</text>
</comment>
<dbReference type="SMART" id="SM00279">
    <property type="entry name" value="HhH2"/>
    <property type="match status" value="1"/>
</dbReference>
<evidence type="ECO:0000256" key="4">
    <source>
        <dbReference type="ARBA" id="ARBA00020311"/>
    </source>
</evidence>
<evidence type="ECO:0000256" key="5">
    <source>
        <dbReference type="ARBA" id="ARBA00022679"/>
    </source>
</evidence>
<dbReference type="InterPro" id="IPR020046">
    <property type="entry name" value="5-3_exonucl_a-hlix_arch_N"/>
</dbReference>
<evidence type="ECO:0000256" key="10">
    <source>
        <dbReference type="ARBA" id="ARBA00022801"/>
    </source>
</evidence>
<dbReference type="SUPFAM" id="SSF88723">
    <property type="entry name" value="PIN domain-like"/>
    <property type="match status" value="1"/>
</dbReference>
<dbReference type="SMART" id="SM00482">
    <property type="entry name" value="POLAc"/>
    <property type="match status" value="1"/>
</dbReference>
<protein>
    <recommendedName>
        <fullName evidence="4 16">DNA polymerase I</fullName>
        <ecNumber evidence="3 16">2.7.7.7</ecNumber>
    </recommendedName>
</protein>
<dbReference type="eggNOG" id="COG0749">
    <property type="taxonomic scope" value="Bacteria"/>
</dbReference>
<dbReference type="FunFam" id="1.10.150.20:FF:000003">
    <property type="entry name" value="DNA polymerase I"/>
    <property type="match status" value="1"/>
</dbReference>
<comment type="subunit">
    <text evidence="2">Single-chain monomer with multiple functions.</text>
</comment>
<dbReference type="GO" id="GO:0006302">
    <property type="term" value="P:double-strand break repair"/>
    <property type="evidence" value="ECO:0007669"/>
    <property type="project" value="TreeGrafter"/>
</dbReference>
<gene>
    <name evidence="17 21" type="primary">polA</name>
    <name evidence="21" type="ORF">HMPREF9444_02212</name>
</gene>
<dbReference type="SMART" id="SM00475">
    <property type="entry name" value="53EXOc"/>
    <property type="match status" value="1"/>
</dbReference>
<comment type="caution">
    <text evidence="21">The sequence shown here is derived from an EMBL/GenBank/DDBJ whole genome shotgun (WGS) entry which is preliminary data.</text>
</comment>
<evidence type="ECO:0000313" key="21">
    <source>
        <dbReference type="EMBL" id="EFY06006.1"/>
    </source>
</evidence>
<dbReference type="SMART" id="SM00474">
    <property type="entry name" value="35EXOc"/>
    <property type="match status" value="1"/>
</dbReference>
<proteinExistence type="inferred from homology"/>
<dbReference type="InterPro" id="IPR001098">
    <property type="entry name" value="DNA-dir_DNA_pol_A_palm_dom"/>
</dbReference>
<dbReference type="Gene3D" id="3.30.70.370">
    <property type="match status" value="1"/>
</dbReference>
<evidence type="ECO:0000256" key="16">
    <source>
        <dbReference type="NCBIfam" id="TIGR00593"/>
    </source>
</evidence>
<dbReference type="OrthoDB" id="9806424at2"/>
<dbReference type="NCBIfam" id="NF004397">
    <property type="entry name" value="PRK05755.1"/>
    <property type="match status" value="1"/>
</dbReference>
<dbReference type="InterPro" id="IPR029060">
    <property type="entry name" value="PIN-like_dom_sf"/>
</dbReference>
<reference evidence="21 22" key="1">
    <citation type="submission" date="2011-01" db="EMBL/GenBank/DDBJ databases">
        <authorList>
            <person name="Weinstock G."/>
            <person name="Sodergren E."/>
            <person name="Clifton S."/>
            <person name="Fulton L."/>
            <person name="Fulton B."/>
            <person name="Courtney L."/>
            <person name="Fronick C."/>
            <person name="Harrison M."/>
            <person name="Strong C."/>
            <person name="Farmer C."/>
            <person name="Delahaunty K."/>
            <person name="Markovic C."/>
            <person name="Hall O."/>
            <person name="Minx P."/>
            <person name="Tomlinson C."/>
            <person name="Mitreva M."/>
            <person name="Hou S."/>
            <person name="Chen J."/>
            <person name="Wollam A."/>
            <person name="Pepin K.H."/>
            <person name="Johnson M."/>
            <person name="Bhonagiri V."/>
            <person name="Zhang X."/>
            <person name="Suruliraj S."/>
            <person name="Warren W."/>
            <person name="Chinwalla A."/>
            <person name="Mardis E.R."/>
            <person name="Wilson R.K."/>
        </authorList>
    </citation>
    <scope>NUCLEOTIDE SEQUENCE [LARGE SCALE GENOMIC DNA]</scope>
    <source>
        <strain evidence="22">DSM 22608 / JCM 16073 / KCTC 15190 / YIT 12066</strain>
    </source>
</reference>
<evidence type="ECO:0000256" key="2">
    <source>
        <dbReference type="ARBA" id="ARBA00011541"/>
    </source>
</evidence>
<dbReference type="InterPro" id="IPR036397">
    <property type="entry name" value="RNaseH_sf"/>
</dbReference>
<dbReference type="GO" id="GO:0003677">
    <property type="term" value="F:DNA binding"/>
    <property type="evidence" value="ECO:0007669"/>
    <property type="project" value="UniProtKB-UniRule"/>
</dbReference>
<keyword evidence="6 17" id="KW-0548">Nucleotidyltransferase</keyword>
<evidence type="ECO:0000256" key="8">
    <source>
        <dbReference type="ARBA" id="ARBA00022722"/>
    </source>
</evidence>
<accession>E8LN58</accession>
<dbReference type="InterPro" id="IPR008918">
    <property type="entry name" value="HhH2"/>
</dbReference>
<dbReference type="Gene3D" id="3.30.420.10">
    <property type="entry name" value="Ribonuclease H-like superfamily/Ribonuclease H"/>
    <property type="match status" value="1"/>
</dbReference>
<dbReference type="FunFam" id="3.40.50.1010:FF:000001">
    <property type="entry name" value="DNA polymerase I"/>
    <property type="match status" value="1"/>
</dbReference>
<comment type="catalytic activity">
    <reaction evidence="15 17">
        <text>DNA(n) + a 2'-deoxyribonucleoside 5'-triphosphate = DNA(n+1) + diphosphate</text>
        <dbReference type="Rhea" id="RHEA:22508"/>
        <dbReference type="Rhea" id="RHEA-COMP:17339"/>
        <dbReference type="Rhea" id="RHEA-COMP:17340"/>
        <dbReference type="ChEBI" id="CHEBI:33019"/>
        <dbReference type="ChEBI" id="CHEBI:61560"/>
        <dbReference type="ChEBI" id="CHEBI:173112"/>
        <dbReference type="EC" id="2.7.7.7"/>
    </reaction>
</comment>
<dbReference type="PANTHER" id="PTHR10133">
    <property type="entry name" value="DNA POLYMERASE I"/>
    <property type="match status" value="1"/>
</dbReference>
<dbReference type="SUPFAM" id="SSF53098">
    <property type="entry name" value="Ribonuclease H-like"/>
    <property type="match status" value="1"/>
</dbReference>
<dbReference type="AlphaFoldDB" id="E8LN58"/>
<evidence type="ECO:0000256" key="15">
    <source>
        <dbReference type="ARBA" id="ARBA00049244"/>
    </source>
</evidence>
<evidence type="ECO:0000259" key="19">
    <source>
        <dbReference type="SMART" id="SM00475"/>
    </source>
</evidence>
<dbReference type="FunFam" id="1.20.1060.10:FF:000001">
    <property type="entry name" value="DNA polymerase I"/>
    <property type="match status" value="1"/>
</dbReference>
<dbReference type="Pfam" id="PF02739">
    <property type="entry name" value="5_3_exonuc_N"/>
    <property type="match status" value="1"/>
</dbReference>
<keyword evidence="10 17" id="KW-0378">Hydrolase</keyword>
<dbReference type="InterPro" id="IPR002298">
    <property type="entry name" value="DNA_polymerase_A"/>
</dbReference>
<dbReference type="InterPro" id="IPR002421">
    <property type="entry name" value="5-3_exonuclease"/>
</dbReference>
<sequence length="940" mass="103451">MNANSCLIFIDGSSFLYRAFYAAKRGFTTKSGVPTGAVLIITNMLKKLLKQYAGYKIAVVFDAKGKSFRSDLYPEYKSNRPPMPEDLRIQVDYVHRIVKAMGLPLIIVPKVEADDVLGSYAKKAQSLGFSSLICTGDKDLAQLVNDKVTLIDTMNDHVYDEKGVMEKYGVPPCHIIDFLALKGDSSDNIPGMPGVGDVTAKTLINSLGGIEDIFSKREEIASLSFRGAKTFAAKLEEHIEDVRLSYTLATIKTDVDLPIAIEDLTVPKKNKEDLLNIYKELEFAKLYAEEAQEPLDFEEKTKDSAVPTADVKAQVQSQTDFSAGVLSDHKSRGSKFNLIDTIAKLDALIEKIKNKGLFAFDTETTSLHPEDCTLVGVSFSVEEKEAFYLPLAHAYLGAPVQLAKDDVFAKLAPVFADPKIKKIGHNVKFDLLVLYFAGLSAVKGVYADTMLMAHLLDSVQSCALDNLAEKYLSYKTIKYSDVAGSGSKSVTFDNVPVDIACAYSGEDSEVALRLFNVLLPKIKDEGKANDILFNLEMPCLSVLFDMERVGALVSADELYRQTEVLKSELQAVQKDIYAAAGQEFNIASPKQLGNVLFESLAIPYPKKVKVDKNGNKQYSTAEDVLTEIAPMYDIANLVLRFRSVSKLIGTYTEKLPLLISKRTGRIHTSFNQAGTTTGRLSSSDPNLQNIPARTHEGKLIRKAFIAPQGYTLVSADYSQIELRLIAHIAKDPNLIKAFKLGYDIHKATAAEVLGKDINEVTGEERSRAKATNFGLMYGMGAHGLSAQTGLSFKAAKAYIDCYFTRYPKIRDYMDSIKKFAHEHGYVETILGRRIDFPGINSTNRIAVTGAERAAINAPMQGSAADIIKIAMIAIEKWITSLPADTVRMILQVHDELVFEVKNEFLDEATAKIKELMENAVTLDVPLLAGIGIGQNWGDAH</sequence>
<dbReference type="GO" id="GO:0008408">
    <property type="term" value="F:3'-5' exonuclease activity"/>
    <property type="evidence" value="ECO:0007669"/>
    <property type="project" value="UniProtKB-UniRule"/>
</dbReference>
<evidence type="ECO:0000256" key="3">
    <source>
        <dbReference type="ARBA" id="ARBA00012417"/>
    </source>
</evidence>
<dbReference type="Gene3D" id="1.10.150.20">
    <property type="entry name" value="5' to 3' exonuclease, C-terminal subdomain"/>
    <property type="match status" value="2"/>
</dbReference>
<keyword evidence="14 17" id="KW-0234">DNA repair</keyword>
<feature type="domain" description="3'-5' exonuclease" evidence="18">
    <location>
        <begin position="336"/>
        <end position="523"/>
    </location>
</feature>
<dbReference type="Gene3D" id="3.40.50.1010">
    <property type="entry name" value="5'-nuclease"/>
    <property type="match status" value="1"/>
</dbReference>
<dbReference type="InterPro" id="IPR019760">
    <property type="entry name" value="DNA-dir_DNA_pol_A_CS"/>
</dbReference>
<dbReference type="eggNOG" id="COG0258">
    <property type="taxonomic scope" value="Bacteria"/>
</dbReference>
<dbReference type="GO" id="GO:0006261">
    <property type="term" value="P:DNA-templated DNA replication"/>
    <property type="evidence" value="ECO:0007669"/>
    <property type="project" value="UniProtKB-UniRule"/>
</dbReference>
<evidence type="ECO:0000259" key="18">
    <source>
        <dbReference type="SMART" id="SM00474"/>
    </source>
</evidence>
<dbReference type="InterPro" id="IPR002562">
    <property type="entry name" value="3'-5'_exonuclease_dom"/>
</dbReference>
<evidence type="ECO:0000256" key="14">
    <source>
        <dbReference type="ARBA" id="ARBA00023204"/>
    </source>
</evidence>
<dbReference type="Pfam" id="PF00476">
    <property type="entry name" value="DNA_pol_A"/>
    <property type="match status" value="1"/>
</dbReference>
<feature type="domain" description="5'-3' exonuclease" evidence="19">
    <location>
        <begin position="3"/>
        <end position="267"/>
    </location>
</feature>
<dbReference type="CDD" id="cd08637">
    <property type="entry name" value="DNA_pol_A_pol_I_C"/>
    <property type="match status" value="1"/>
</dbReference>
<dbReference type="STRING" id="762983.HMPREF9444_02212"/>
<dbReference type="InterPro" id="IPR012337">
    <property type="entry name" value="RNaseH-like_sf"/>
</dbReference>
<dbReference type="CDD" id="cd09859">
    <property type="entry name" value="PIN_53EXO"/>
    <property type="match status" value="1"/>
</dbReference>
<dbReference type="InterPro" id="IPR036279">
    <property type="entry name" value="5-3_exonuclease_C_sf"/>
</dbReference>
<evidence type="ECO:0000256" key="7">
    <source>
        <dbReference type="ARBA" id="ARBA00022705"/>
    </source>
</evidence>
<dbReference type="NCBIfam" id="TIGR00593">
    <property type="entry name" value="pola"/>
    <property type="match status" value="1"/>
</dbReference>
<dbReference type="SUPFAM" id="SSF47807">
    <property type="entry name" value="5' to 3' exonuclease, C-terminal subdomain"/>
    <property type="match status" value="1"/>
</dbReference>
<dbReference type="PRINTS" id="PR00868">
    <property type="entry name" value="DNAPOLI"/>
</dbReference>
<name>E8LN58_SUCHY</name>
<dbReference type="FunFam" id="1.10.150.20:FF:000002">
    <property type="entry name" value="DNA polymerase I"/>
    <property type="match status" value="1"/>
</dbReference>
<keyword evidence="5 17" id="KW-0808">Transferase</keyword>
<dbReference type="GO" id="GO:0003887">
    <property type="term" value="F:DNA-directed DNA polymerase activity"/>
    <property type="evidence" value="ECO:0007669"/>
    <property type="project" value="UniProtKB-UniRule"/>
</dbReference>
<dbReference type="HOGENOM" id="CLU_004675_0_1_6"/>
<dbReference type="InterPro" id="IPR043502">
    <property type="entry name" value="DNA/RNA_pol_sf"/>
</dbReference>
<evidence type="ECO:0000256" key="17">
    <source>
        <dbReference type="RuleBase" id="RU004460"/>
    </source>
</evidence>
<dbReference type="Pfam" id="PF01367">
    <property type="entry name" value="5_3_exonuc"/>
    <property type="match status" value="1"/>
</dbReference>
<evidence type="ECO:0000256" key="11">
    <source>
        <dbReference type="ARBA" id="ARBA00022839"/>
    </source>
</evidence>
<evidence type="ECO:0000256" key="13">
    <source>
        <dbReference type="ARBA" id="ARBA00023125"/>
    </source>
</evidence>
<dbReference type="Pfam" id="PF01612">
    <property type="entry name" value="DNA_pol_A_exo1"/>
    <property type="match status" value="1"/>
</dbReference>
<dbReference type="SUPFAM" id="SSF56672">
    <property type="entry name" value="DNA/RNA polymerases"/>
    <property type="match status" value="1"/>
</dbReference>
<dbReference type="EC" id="2.7.7.7" evidence="3 16"/>
<dbReference type="PANTHER" id="PTHR10133:SF27">
    <property type="entry name" value="DNA POLYMERASE NU"/>
    <property type="match status" value="1"/>
</dbReference>
<dbReference type="InterPro" id="IPR018320">
    <property type="entry name" value="DNA_polymerase_1"/>
</dbReference>
<comment type="function">
    <text evidence="17">In addition to polymerase activity, this DNA polymerase exhibits 3'-5' and 5'-3' exonuclease activity.</text>
</comment>
<dbReference type="RefSeq" id="WP_009144346.1">
    <property type="nucleotide sequence ID" value="NZ_GL831077.1"/>
</dbReference>
<dbReference type="Proteomes" id="UP000018458">
    <property type="component" value="Unassembled WGS sequence"/>
</dbReference>
<keyword evidence="7 17" id="KW-0235">DNA replication</keyword>
<keyword evidence="12 17" id="KW-0239">DNA-directed DNA polymerase</keyword>
<evidence type="ECO:0000256" key="12">
    <source>
        <dbReference type="ARBA" id="ARBA00022932"/>
    </source>
</evidence>
<dbReference type="Gene3D" id="1.20.1060.10">
    <property type="entry name" value="Taq DNA Polymerase, Chain T, domain 4"/>
    <property type="match status" value="1"/>
</dbReference>
<feature type="domain" description="DNA-directed DNA polymerase family A palm" evidence="20">
    <location>
        <begin position="697"/>
        <end position="904"/>
    </location>
</feature>
<keyword evidence="9 17" id="KW-0227">DNA damage</keyword>
<evidence type="ECO:0000256" key="9">
    <source>
        <dbReference type="ARBA" id="ARBA00022763"/>
    </source>
</evidence>
<keyword evidence="22" id="KW-1185">Reference proteome</keyword>
<dbReference type="PROSITE" id="PS00447">
    <property type="entry name" value="DNA_POLYMERASE_A"/>
    <property type="match status" value="1"/>
</dbReference>
<dbReference type="EMBL" id="AEVO01000159">
    <property type="protein sequence ID" value="EFY06006.1"/>
    <property type="molecule type" value="Genomic_DNA"/>
</dbReference>
<evidence type="ECO:0000259" key="20">
    <source>
        <dbReference type="SMART" id="SM00482"/>
    </source>
</evidence>
<organism evidence="21 22">
    <name type="scientific">Succinatimonas hippei (strain DSM 22608 / JCM 16073 / KCTC 15190 / YIT 12066)</name>
    <dbReference type="NCBI Taxonomy" id="762983"/>
    <lineage>
        <taxon>Bacteria</taxon>
        <taxon>Pseudomonadati</taxon>
        <taxon>Pseudomonadota</taxon>
        <taxon>Gammaproteobacteria</taxon>
        <taxon>Aeromonadales</taxon>
        <taxon>Succinivibrionaceae</taxon>
        <taxon>Succinatimonas</taxon>
    </lineage>
</organism>
<dbReference type="GO" id="GO:0008409">
    <property type="term" value="F:5'-3' exonuclease activity"/>
    <property type="evidence" value="ECO:0007669"/>
    <property type="project" value="UniProtKB-UniRule"/>
</dbReference>
<dbReference type="InterPro" id="IPR020045">
    <property type="entry name" value="DNA_polI_H3TH"/>
</dbReference>
<dbReference type="CDD" id="cd09898">
    <property type="entry name" value="H3TH_53EXO"/>
    <property type="match status" value="1"/>
</dbReference>
<keyword evidence="13 17" id="KW-0238">DNA-binding</keyword>
<evidence type="ECO:0000256" key="1">
    <source>
        <dbReference type="ARBA" id="ARBA00007705"/>
    </source>
</evidence>
<keyword evidence="8" id="KW-0540">Nuclease</keyword>
<keyword evidence="11 17" id="KW-0269">Exonuclease</keyword>
<dbReference type="CDD" id="cd06139">
    <property type="entry name" value="DNA_polA_I_Ecoli_like_exo"/>
    <property type="match status" value="1"/>
</dbReference>
<evidence type="ECO:0000313" key="22">
    <source>
        <dbReference type="Proteomes" id="UP000018458"/>
    </source>
</evidence>